<dbReference type="Gene3D" id="4.10.60.10">
    <property type="entry name" value="Zinc finger, CCHC-type"/>
    <property type="match status" value="1"/>
</dbReference>
<feature type="domain" description="CCHC-type" evidence="3">
    <location>
        <begin position="785"/>
        <end position="799"/>
    </location>
</feature>
<evidence type="ECO:0000256" key="2">
    <source>
        <dbReference type="SAM" id="MobiDB-lite"/>
    </source>
</evidence>
<keyword evidence="1" id="KW-0479">Metal-binding</keyword>
<feature type="compositionally biased region" description="Basic residues" evidence="2">
    <location>
        <begin position="417"/>
        <end position="427"/>
    </location>
</feature>
<evidence type="ECO:0000313" key="4">
    <source>
        <dbReference type="EMBL" id="CAG8646855.1"/>
    </source>
</evidence>
<dbReference type="EMBL" id="CAJVPV010009972">
    <property type="protein sequence ID" value="CAG8646855.1"/>
    <property type="molecule type" value="Genomic_DNA"/>
</dbReference>
<feature type="region of interest" description="Disordered" evidence="2">
    <location>
        <begin position="135"/>
        <end position="155"/>
    </location>
</feature>
<dbReference type="InterPro" id="IPR001878">
    <property type="entry name" value="Znf_CCHC"/>
</dbReference>
<feature type="region of interest" description="Disordered" evidence="2">
    <location>
        <begin position="311"/>
        <end position="351"/>
    </location>
</feature>
<feature type="compositionally biased region" description="Polar residues" evidence="2">
    <location>
        <begin position="533"/>
        <end position="543"/>
    </location>
</feature>
<keyword evidence="1" id="KW-0862">Zinc</keyword>
<evidence type="ECO:0000313" key="5">
    <source>
        <dbReference type="Proteomes" id="UP000789342"/>
    </source>
</evidence>
<dbReference type="PROSITE" id="PS50158">
    <property type="entry name" value="ZF_CCHC"/>
    <property type="match status" value="2"/>
</dbReference>
<dbReference type="GO" id="GO:0003676">
    <property type="term" value="F:nucleic acid binding"/>
    <property type="evidence" value="ECO:0007669"/>
    <property type="project" value="InterPro"/>
</dbReference>
<dbReference type="OrthoDB" id="7608935at2759"/>
<sequence length="883" mass="101905">SGLKIPLDKDQNNATKIALGDPSVETTTPIGILEEVKREMINTNHIYSEKSPFVTGSSSSTDRKKFACTIELDVDSEMNPPNPIKHDENEEEIHWHLSESPKHQENVSNTSRVQKKKKINNEEVYLLKASEDENLDTKKKSALGNSGKKRQNEFKGDDKLKCDSEELFYASFSPAFYQKIIKDQIEEWHPNYKSDIKPAIKQREVERDPIQPINRDREELIIRNTKTVATQTDGVEEDHKKEDTRILKIDLIEMVIEDAMTQMNEESSKNLRELLRSFGLFRDQKNSDVINFNSESLTDSTSTRFSSLINIGSHEQPNFDQRKKNSGESSTKSSSTRTNTKKSKSSKKTAKKIDEGFNESWNTQSDSETDAWNVGILDTRINDFEILDVNENTSVPGLQSSRQKNEVPLGNGQNTQGKKKKKSKKWKKACEDSDLISNLSNGGGEVKQESQKMISKNSDSYSSESPPVIKVVFNNDLKKFELNDANIEKKGSNERAHSTELHQNQLEYKNTLPHDLSLISDHNDSLNDRKSRNISTSNDQESQIGMTHSLESWEYLEENHPRNPTVGYNGWDSTTDNEQSGNDQLRYNDHKPMPTNRSNFIKQEQDVYADKESRSFSDIRNQRTRSFDSQTEAANSVEVYESSEDVYKGRHSGQEKFDLSRDSRQDNNTERNVSYHEKVLRSFCESIRYPENYKEQYSDFEETRNKSNRREYFESYKSERNNTSSTSEPHNSSKFPRSNSELCRRPANMDRKNDAYGYNYDAEEYEKESQSIDVYNCATRDYDSCHSCHKKGHFSRDCPLIKCYNCYQVGHMRKNCSKSRDFSENSDDSSSIRRKNSGDDYFYSLSTDDDRQHNMTSRGRKQERSSKRNKSRDARSRGGSRPR</sequence>
<feature type="region of interest" description="Disordered" evidence="2">
    <location>
        <begin position="394"/>
        <end position="465"/>
    </location>
</feature>
<organism evidence="4 5">
    <name type="scientific">Acaulospora morrowiae</name>
    <dbReference type="NCBI Taxonomy" id="94023"/>
    <lineage>
        <taxon>Eukaryota</taxon>
        <taxon>Fungi</taxon>
        <taxon>Fungi incertae sedis</taxon>
        <taxon>Mucoromycota</taxon>
        <taxon>Glomeromycotina</taxon>
        <taxon>Glomeromycetes</taxon>
        <taxon>Diversisporales</taxon>
        <taxon>Acaulosporaceae</taxon>
        <taxon>Acaulospora</taxon>
    </lineage>
</organism>
<feature type="compositionally biased region" description="Low complexity" evidence="2">
    <location>
        <begin position="327"/>
        <end position="338"/>
    </location>
</feature>
<feature type="compositionally biased region" description="Basic and acidic residues" evidence="2">
    <location>
        <begin position="645"/>
        <end position="673"/>
    </location>
</feature>
<evidence type="ECO:0000256" key="1">
    <source>
        <dbReference type="PROSITE-ProRule" id="PRU00047"/>
    </source>
</evidence>
<dbReference type="SMART" id="SM00343">
    <property type="entry name" value="ZnF_C2HC"/>
    <property type="match status" value="2"/>
</dbReference>
<gene>
    <name evidence="4" type="ORF">AMORRO_LOCUS9774</name>
</gene>
<feature type="compositionally biased region" description="Basic and acidic residues" evidence="2">
    <location>
        <begin position="860"/>
        <end position="876"/>
    </location>
</feature>
<dbReference type="SUPFAM" id="SSF57756">
    <property type="entry name" value="Retrovirus zinc finger-like domains"/>
    <property type="match status" value="1"/>
</dbReference>
<feature type="region of interest" description="Disordered" evidence="2">
    <location>
        <begin position="715"/>
        <end position="748"/>
    </location>
</feature>
<evidence type="ECO:0000259" key="3">
    <source>
        <dbReference type="PROSITE" id="PS50158"/>
    </source>
</evidence>
<feature type="region of interest" description="Disordered" evidence="2">
    <location>
        <begin position="817"/>
        <end position="883"/>
    </location>
</feature>
<dbReference type="GO" id="GO:0008270">
    <property type="term" value="F:zinc ion binding"/>
    <property type="evidence" value="ECO:0007669"/>
    <property type="project" value="UniProtKB-KW"/>
</dbReference>
<comment type="caution">
    <text evidence="4">The sequence shown here is derived from an EMBL/GenBank/DDBJ whole genome shotgun (WGS) entry which is preliminary data.</text>
</comment>
<reference evidence="4" key="1">
    <citation type="submission" date="2021-06" db="EMBL/GenBank/DDBJ databases">
        <authorList>
            <person name="Kallberg Y."/>
            <person name="Tangrot J."/>
            <person name="Rosling A."/>
        </authorList>
    </citation>
    <scope>NUCLEOTIDE SEQUENCE</scope>
    <source>
        <strain evidence="4">CL551</strain>
    </source>
</reference>
<feature type="region of interest" description="Disordered" evidence="2">
    <location>
        <begin position="73"/>
        <end position="115"/>
    </location>
</feature>
<accession>A0A9N9H3W4</accession>
<feature type="compositionally biased region" description="Basic and acidic residues" evidence="2">
    <location>
        <begin position="84"/>
        <end position="105"/>
    </location>
</feature>
<dbReference type="InterPro" id="IPR036875">
    <property type="entry name" value="Znf_CCHC_sf"/>
</dbReference>
<feature type="compositionally biased region" description="Basic and acidic residues" evidence="2">
    <location>
        <begin position="521"/>
        <end position="531"/>
    </location>
</feature>
<feature type="compositionally biased region" description="Basic and acidic residues" evidence="2">
    <location>
        <begin position="606"/>
        <end position="621"/>
    </location>
</feature>
<feature type="domain" description="CCHC-type" evidence="3">
    <location>
        <begin position="802"/>
        <end position="818"/>
    </location>
</feature>
<keyword evidence="5" id="KW-1185">Reference proteome</keyword>
<proteinExistence type="predicted"/>
<protein>
    <submittedName>
        <fullName evidence="4">10273_t:CDS:1</fullName>
    </submittedName>
</protein>
<dbReference type="AlphaFoldDB" id="A0A9N9H3W4"/>
<keyword evidence="1" id="KW-0863">Zinc-finger</keyword>
<feature type="region of interest" description="Disordered" evidence="2">
    <location>
        <begin position="606"/>
        <end position="673"/>
    </location>
</feature>
<feature type="compositionally biased region" description="Polar residues" evidence="2">
    <location>
        <begin position="451"/>
        <end position="465"/>
    </location>
</feature>
<dbReference type="Pfam" id="PF00098">
    <property type="entry name" value="zf-CCHC"/>
    <property type="match status" value="1"/>
</dbReference>
<name>A0A9N9H3W4_9GLOM</name>
<dbReference type="Proteomes" id="UP000789342">
    <property type="component" value="Unassembled WGS sequence"/>
</dbReference>
<feature type="region of interest" description="Disordered" evidence="2">
    <location>
        <begin position="516"/>
        <end position="543"/>
    </location>
</feature>
<feature type="compositionally biased region" description="Basic residues" evidence="2">
    <location>
        <begin position="339"/>
        <end position="350"/>
    </location>
</feature>
<feature type="non-terminal residue" evidence="4">
    <location>
        <position position="883"/>
    </location>
</feature>
<feature type="compositionally biased region" description="Polar residues" evidence="2">
    <location>
        <begin position="721"/>
        <end position="741"/>
    </location>
</feature>